<evidence type="ECO:0000313" key="9">
    <source>
        <dbReference type="Proteomes" id="UP001244787"/>
    </source>
</evidence>
<dbReference type="Proteomes" id="UP001244787">
    <property type="component" value="Unassembled WGS sequence"/>
</dbReference>
<accession>A0ABT8DLJ2</accession>
<dbReference type="CDD" id="cd16380">
    <property type="entry name" value="YitT_C"/>
    <property type="match status" value="1"/>
</dbReference>
<evidence type="ECO:0000259" key="7">
    <source>
        <dbReference type="Pfam" id="PF10035"/>
    </source>
</evidence>
<evidence type="ECO:0000256" key="2">
    <source>
        <dbReference type="ARBA" id="ARBA00022475"/>
    </source>
</evidence>
<feature type="transmembrane region" description="Helical" evidence="6">
    <location>
        <begin position="45"/>
        <end position="68"/>
    </location>
</feature>
<organism evidence="8 9">
    <name type="scientific">Aequorivita aurantiaca</name>
    <dbReference type="NCBI Taxonomy" id="3053356"/>
    <lineage>
        <taxon>Bacteria</taxon>
        <taxon>Pseudomonadati</taxon>
        <taxon>Bacteroidota</taxon>
        <taxon>Flavobacteriia</taxon>
        <taxon>Flavobacteriales</taxon>
        <taxon>Flavobacteriaceae</taxon>
        <taxon>Aequorivita</taxon>
    </lineage>
</organism>
<keyword evidence="2" id="KW-1003">Cell membrane</keyword>
<feature type="transmembrane region" description="Helical" evidence="6">
    <location>
        <begin position="139"/>
        <end position="157"/>
    </location>
</feature>
<evidence type="ECO:0000256" key="6">
    <source>
        <dbReference type="SAM" id="Phobius"/>
    </source>
</evidence>
<gene>
    <name evidence="8" type="ORF">QRD02_10250</name>
</gene>
<evidence type="ECO:0000256" key="3">
    <source>
        <dbReference type="ARBA" id="ARBA00022692"/>
    </source>
</evidence>
<dbReference type="InterPro" id="IPR019264">
    <property type="entry name" value="DUF2179"/>
</dbReference>
<dbReference type="PIRSF" id="PIRSF006483">
    <property type="entry name" value="Membrane_protein_YitT"/>
    <property type="match status" value="1"/>
</dbReference>
<dbReference type="PANTHER" id="PTHR33545:SF3">
    <property type="entry name" value="UPF0750 MEMBRANE PROTEIN YQFU"/>
    <property type="match status" value="1"/>
</dbReference>
<dbReference type="Pfam" id="PF02588">
    <property type="entry name" value="YitT_membrane"/>
    <property type="match status" value="1"/>
</dbReference>
<dbReference type="RefSeq" id="WP_290254852.1">
    <property type="nucleotide sequence ID" value="NZ_JAUGQQ010000006.1"/>
</dbReference>
<evidence type="ECO:0000256" key="1">
    <source>
        <dbReference type="ARBA" id="ARBA00004651"/>
    </source>
</evidence>
<name>A0ABT8DLJ2_9FLAO</name>
<comment type="caution">
    <text evidence="8">The sequence shown here is derived from an EMBL/GenBank/DDBJ whole genome shotgun (WGS) entry which is preliminary data.</text>
</comment>
<comment type="subcellular location">
    <subcellularLocation>
        <location evidence="1">Cell membrane</location>
        <topology evidence="1">Multi-pass membrane protein</topology>
    </subcellularLocation>
</comment>
<reference evidence="8 9" key="1">
    <citation type="submission" date="2023-06" db="EMBL/GenBank/DDBJ databases">
        <authorList>
            <person name="Ye Y.-Q."/>
            <person name="Du Z.-J."/>
        </authorList>
    </citation>
    <scope>NUCLEOTIDE SEQUENCE [LARGE SCALE GENOMIC DNA]</scope>
    <source>
        <strain evidence="8 9">SDUM287046</strain>
    </source>
</reference>
<feature type="transmembrane region" description="Helical" evidence="6">
    <location>
        <begin position="178"/>
        <end position="200"/>
    </location>
</feature>
<keyword evidence="4 6" id="KW-1133">Transmembrane helix</keyword>
<dbReference type="Pfam" id="PF10035">
    <property type="entry name" value="DUF2179"/>
    <property type="match status" value="1"/>
</dbReference>
<dbReference type="InterPro" id="IPR003740">
    <property type="entry name" value="YitT"/>
</dbReference>
<sequence>MNPIFNKILRKVVKNRHKKDSSASESLDTRVKNLEVELAHEFSDFIYLLLGVLAASFGLKGFLMPSAFIDGGVTGISLMINELTGVEFSLLLVCFNLPFLMLAYFSIGRRFAIKSIFGIVFLAIAVALVPYPQITDDKILVAAFGGLFLGLGIGLAIRGGAIIDGTEVLAIFVSRKTILTVGNVILIFNVIIFMTAAYFLSTEIALYAILTYFSASKTVDFVIDGIEEFMGITIISERSEAIRMAIIEKMGRGCTIFKAENGFSKGGASRRPVDVVYTVITRLEMSKLKTEVDKIDRQAFIIMTSVKDAKGGMIKKKPIKKFDKITAE</sequence>
<feature type="transmembrane region" description="Helical" evidence="6">
    <location>
        <begin position="88"/>
        <end position="105"/>
    </location>
</feature>
<keyword evidence="3 6" id="KW-0812">Transmembrane</keyword>
<feature type="transmembrane region" description="Helical" evidence="6">
    <location>
        <begin position="112"/>
        <end position="133"/>
    </location>
</feature>
<evidence type="ECO:0000313" key="8">
    <source>
        <dbReference type="EMBL" id="MDN3724765.1"/>
    </source>
</evidence>
<evidence type="ECO:0000256" key="4">
    <source>
        <dbReference type="ARBA" id="ARBA00022989"/>
    </source>
</evidence>
<keyword evidence="9" id="KW-1185">Reference proteome</keyword>
<proteinExistence type="predicted"/>
<feature type="domain" description="DUF2179" evidence="7">
    <location>
        <begin position="252"/>
        <end position="311"/>
    </location>
</feature>
<protein>
    <submittedName>
        <fullName evidence="8">YitT family protein</fullName>
    </submittedName>
</protein>
<keyword evidence="5 6" id="KW-0472">Membrane</keyword>
<dbReference type="InterPro" id="IPR015867">
    <property type="entry name" value="N-reg_PII/ATP_PRibTrfase_C"/>
</dbReference>
<dbReference type="PANTHER" id="PTHR33545">
    <property type="entry name" value="UPF0750 MEMBRANE PROTEIN YITT-RELATED"/>
    <property type="match status" value="1"/>
</dbReference>
<evidence type="ECO:0000256" key="5">
    <source>
        <dbReference type="ARBA" id="ARBA00023136"/>
    </source>
</evidence>
<dbReference type="EMBL" id="JAUGQQ010000006">
    <property type="protein sequence ID" value="MDN3724765.1"/>
    <property type="molecule type" value="Genomic_DNA"/>
</dbReference>
<dbReference type="InterPro" id="IPR051461">
    <property type="entry name" value="UPF0750_membrane"/>
</dbReference>
<dbReference type="Gene3D" id="3.30.70.120">
    <property type="match status" value="1"/>
</dbReference>